<proteinExistence type="predicted"/>
<keyword evidence="3" id="KW-1185">Reference proteome</keyword>
<dbReference type="InterPro" id="IPR010730">
    <property type="entry name" value="HET"/>
</dbReference>
<dbReference type="Gene3D" id="1.25.40.10">
    <property type="entry name" value="Tetratricopeptide repeat domain"/>
    <property type="match status" value="1"/>
</dbReference>
<feature type="domain" description="Heterokaryon incompatibility" evidence="1">
    <location>
        <begin position="75"/>
        <end position="206"/>
    </location>
</feature>
<dbReference type="OrthoDB" id="194358at2759"/>
<dbReference type="PANTHER" id="PTHR24148:SF78">
    <property type="entry name" value="HETEROKARYON INCOMPATIBILITY DOMAIN-CONTAINING PROTEIN"/>
    <property type="match status" value="1"/>
</dbReference>
<dbReference type="Proteomes" id="UP000800200">
    <property type="component" value="Unassembled WGS sequence"/>
</dbReference>
<evidence type="ECO:0000313" key="3">
    <source>
        <dbReference type="Proteomes" id="UP000800200"/>
    </source>
</evidence>
<dbReference type="AlphaFoldDB" id="A0A6A6DDF4"/>
<dbReference type="Pfam" id="PF23397">
    <property type="entry name" value="DUF7104"/>
    <property type="match status" value="9"/>
</dbReference>
<protein>
    <submittedName>
        <fullName evidence="2">HET-domain-containing protein</fullName>
    </submittedName>
</protein>
<dbReference type="EMBL" id="ML994688">
    <property type="protein sequence ID" value="KAF2177501.1"/>
    <property type="molecule type" value="Genomic_DNA"/>
</dbReference>
<sequence length="944" mass="105218">MDPVWAALYLCIFIASAALLYNHVAKRTPYRYSSLPPGNDNIRLLRLIPNEDETAAIKCQLFNYSLEPGRGTHLYEALSYVWGNPNETVPIFINEHVLLVTASLHAALLHLRDRSFERIIWVDAICINQADNEEKGYQIQSMGKIYGQATRVIVWLGKAEDDSDQALEAIRSAAEAESTNVSNNTQKAVLALLQRSWFERTWVLQEIASARRVLIMCGPAEINGYAFCSGLNRLKLSYRAYPGLQGLIRSVTYLIRGAIFRPKYGVSSAGGVSLGELIDMYHTREATIRHDKVYALLGMSSDDPSTAGLAPNYNVPWRKLLQQLVEFLLCKQVFVETWDEREIAMIKSKGCVIGQVSMVKSDSARYDRQQVNISFKNTPRSLECQRKWGAEWSLQASAKSIRQGDLVCLLQGASKPTIIRACKDHFAVIMIAVTLQRGARTGSRYVERQESLASMKSFPQASTRLHFLLVWSWEKSAVNLRDRAGYETSIEVDTVVPEYSRTASDKATRLYDVALVLEDSEEYEEARRRLQEATGGYNGTSTKEHPHKLAGMDILGLIYKRNKQWEEAKNVFLQVIQTRKRVQGHDHPDTLSSIANLASTYVDQGSLGARELDMMQDLVNRVRDNVRVTEEEVVRVAGSFGNEMLTLLLGLKRDNVHVTEKVVKAAAGNWRNGKGVMTLLLDRRGNDVQITEEAITEEVVKAAAGNRESGKGVMTLLLDRKGNNVQITEEVVKAAAGNEGNGKGVMTLLLDRRGNNVQITEEVVHAAAGNEGNGKGVITLLLDRKGNNVQITEETVVQITKSFDKEVMTLLLDRRGDDVQVTEEVVKAAAGNQENGIGVMTLLFDRGGNDVQITEEVVKEAAGNWWNGKEVMTLLLDRGGNDVQITEEVVKAATGNRGSGKGVMTLLLDRRGNDVQITKERIMESRSEDREGRDLFPEWALRPC</sequence>
<name>A0A6A6DDF4_9PEZI</name>
<gene>
    <name evidence="2" type="ORF">K469DRAFT_677301</name>
</gene>
<dbReference type="Pfam" id="PF13424">
    <property type="entry name" value="TPR_12"/>
    <property type="match status" value="1"/>
</dbReference>
<evidence type="ECO:0000313" key="2">
    <source>
        <dbReference type="EMBL" id="KAF2177501.1"/>
    </source>
</evidence>
<accession>A0A6A6DDF4</accession>
<reference evidence="2" key="1">
    <citation type="journal article" date="2020" name="Stud. Mycol.">
        <title>101 Dothideomycetes genomes: a test case for predicting lifestyles and emergence of pathogens.</title>
        <authorList>
            <person name="Haridas S."/>
            <person name="Albert R."/>
            <person name="Binder M."/>
            <person name="Bloem J."/>
            <person name="Labutti K."/>
            <person name="Salamov A."/>
            <person name="Andreopoulos B."/>
            <person name="Baker S."/>
            <person name="Barry K."/>
            <person name="Bills G."/>
            <person name="Bluhm B."/>
            <person name="Cannon C."/>
            <person name="Castanera R."/>
            <person name="Culley D."/>
            <person name="Daum C."/>
            <person name="Ezra D."/>
            <person name="Gonzalez J."/>
            <person name="Henrissat B."/>
            <person name="Kuo A."/>
            <person name="Liang C."/>
            <person name="Lipzen A."/>
            <person name="Lutzoni F."/>
            <person name="Magnuson J."/>
            <person name="Mondo S."/>
            <person name="Nolan M."/>
            <person name="Ohm R."/>
            <person name="Pangilinan J."/>
            <person name="Park H.-J."/>
            <person name="Ramirez L."/>
            <person name="Alfaro M."/>
            <person name="Sun H."/>
            <person name="Tritt A."/>
            <person name="Yoshinaga Y."/>
            <person name="Zwiers L.-H."/>
            <person name="Turgeon B."/>
            <person name="Goodwin S."/>
            <person name="Spatafora J."/>
            <person name="Crous P."/>
            <person name="Grigoriev I."/>
        </authorList>
    </citation>
    <scope>NUCLEOTIDE SEQUENCE</scope>
    <source>
        <strain evidence="2">CBS 207.26</strain>
    </source>
</reference>
<organism evidence="2 3">
    <name type="scientific">Zopfia rhizophila CBS 207.26</name>
    <dbReference type="NCBI Taxonomy" id="1314779"/>
    <lineage>
        <taxon>Eukaryota</taxon>
        <taxon>Fungi</taxon>
        <taxon>Dikarya</taxon>
        <taxon>Ascomycota</taxon>
        <taxon>Pezizomycotina</taxon>
        <taxon>Dothideomycetes</taxon>
        <taxon>Dothideomycetes incertae sedis</taxon>
        <taxon>Zopfiaceae</taxon>
        <taxon>Zopfia</taxon>
    </lineage>
</organism>
<dbReference type="Gene3D" id="1.20.5.340">
    <property type="match status" value="3"/>
</dbReference>
<dbReference type="InterPro" id="IPR052895">
    <property type="entry name" value="HetReg/Transcr_Mod"/>
</dbReference>
<dbReference type="InterPro" id="IPR055530">
    <property type="entry name" value="DUF7104"/>
</dbReference>
<dbReference type="PANTHER" id="PTHR24148">
    <property type="entry name" value="ANKYRIN REPEAT DOMAIN-CONTAINING PROTEIN 39 HOMOLOG-RELATED"/>
    <property type="match status" value="1"/>
</dbReference>
<dbReference type="Pfam" id="PF06985">
    <property type="entry name" value="HET"/>
    <property type="match status" value="1"/>
</dbReference>
<dbReference type="InterPro" id="IPR011990">
    <property type="entry name" value="TPR-like_helical_dom_sf"/>
</dbReference>
<evidence type="ECO:0000259" key="1">
    <source>
        <dbReference type="Pfam" id="PF06985"/>
    </source>
</evidence>
<dbReference type="SUPFAM" id="SSF48452">
    <property type="entry name" value="TPR-like"/>
    <property type="match status" value="1"/>
</dbReference>